<dbReference type="AlphaFoldDB" id="A0A1V6PCR9"/>
<feature type="compositionally biased region" description="Basic and acidic residues" evidence="1">
    <location>
        <begin position="20"/>
        <end position="33"/>
    </location>
</feature>
<accession>A0A1V6PCR9</accession>
<feature type="compositionally biased region" description="Polar residues" evidence="1">
    <location>
        <begin position="785"/>
        <end position="795"/>
    </location>
</feature>
<proteinExistence type="predicted"/>
<gene>
    <name evidence="3" type="ORF">PENDEC_c010G03383</name>
</gene>
<dbReference type="PROSITE" id="PS50010">
    <property type="entry name" value="DH_2"/>
    <property type="match status" value="1"/>
</dbReference>
<dbReference type="PANTHER" id="PTHR12673">
    <property type="entry name" value="FACIOGENITAL DYSPLASIA PROTEIN"/>
    <property type="match status" value="1"/>
</dbReference>
<dbReference type="STRING" id="69771.A0A1V6PCR9"/>
<feature type="domain" description="DH" evidence="2">
    <location>
        <begin position="162"/>
        <end position="406"/>
    </location>
</feature>
<dbReference type="SUPFAM" id="SSF48065">
    <property type="entry name" value="DBL homology domain (DH-domain)"/>
    <property type="match status" value="1"/>
</dbReference>
<dbReference type="Pfam" id="PF00621">
    <property type="entry name" value="RhoGEF"/>
    <property type="match status" value="1"/>
</dbReference>
<dbReference type="InterPro" id="IPR000219">
    <property type="entry name" value="DH_dom"/>
</dbReference>
<dbReference type="GO" id="GO:0005085">
    <property type="term" value="F:guanyl-nucleotide exchange factor activity"/>
    <property type="evidence" value="ECO:0007669"/>
    <property type="project" value="InterPro"/>
</dbReference>
<reference evidence="4" key="1">
    <citation type="journal article" date="2017" name="Nat. Microbiol.">
        <title>Global analysis of biosynthetic gene clusters reveals vast potential of secondary metabolite production in Penicillium species.</title>
        <authorList>
            <person name="Nielsen J.C."/>
            <person name="Grijseels S."/>
            <person name="Prigent S."/>
            <person name="Ji B."/>
            <person name="Dainat J."/>
            <person name="Nielsen K.F."/>
            <person name="Frisvad J.C."/>
            <person name="Workman M."/>
            <person name="Nielsen J."/>
        </authorList>
    </citation>
    <scope>NUCLEOTIDE SEQUENCE [LARGE SCALE GENOMIC DNA]</scope>
    <source>
        <strain evidence="4">IBT 11843</strain>
    </source>
</reference>
<dbReference type="EMBL" id="MDYL01000010">
    <property type="protein sequence ID" value="OQD74547.1"/>
    <property type="molecule type" value="Genomic_DNA"/>
</dbReference>
<dbReference type="Gene3D" id="1.20.900.10">
    <property type="entry name" value="Dbl homology (DH) domain"/>
    <property type="match status" value="1"/>
</dbReference>
<feature type="compositionally biased region" description="Polar residues" evidence="1">
    <location>
        <begin position="98"/>
        <end position="123"/>
    </location>
</feature>
<evidence type="ECO:0000313" key="3">
    <source>
        <dbReference type="EMBL" id="OQD74547.1"/>
    </source>
</evidence>
<feature type="region of interest" description="Disordered" evidence="1">
    <location>
        <begin position="1"/>
        <end position="44"/>
    </location>
</feature>
<comment type="caution">
    <text evidence="3">The sequence shown here is derived from an EMBL/GenBank/DDBJ whole genome shotgun (WGS) entry which is preliminary data.</text>
</comment>
<dbReference type="OMA" id="WTHIQDD"/>
<sequence length="826" mass="93150">MMEYKDDETDKLRAIQPLNRTEKDREITDKTDPVQRNPPNHPFQKWMNSLRARKRVPHTIPERYVEGWSDSSTTDFPMLTALPRRGSIQDQHWERSSGRSSHLGTVKTASMSITSQSIARSRGTTQSTTTQSAVSDMRISADSSRPTWNNCLDQAAALRATKRRQVLRELLATEADYVQGLKALAGILSMFNTRPQIYHNIQRIREVHEHFLTRLQTASPISALPLPDEASDVVSPSLSKRLSTLDLPGLKGLQNRSPRTRSLKASIKQRLMTLEAESLEGLEVAREIEKLSGSFSAYEEFCSNYELLSQDMAILRRSIPNWAAYDQGIEALSKSIASMESRKQEENRSMSLSDLMIKPIQRLCKYPLLLQDLLRHTPVSDCPSSHDEIRQILESLRIMVARINSATGNPVNKDRIQKTILLQEKIHFSDSSILQDIYKELGPLTLCGVLHVTYQTPEQTVGDFMVCVLFNCYLVLVKGFEDFHRLGAVACIYLGDMRMDTAQNGRGLYCYRCPFSWKLLFQDQEDSHEFVLSASSATEEKQWKTEILRCSASLSEMANPGPAMDPRKYSFVNMLLLPLDRVQYTAASLARRSSMDSLTVLRKANVQHVIIKKTHCPHTFEEAASPLGDGEIEPLKTPAVRGALTLVARRIDRIRLERLITDVYTRDVLPLPGMVLGRGDLFRRGSIMRRLSLHAGFSRRSSSVSTIQSGPVVTDARSMESYSGEEKELVASHDGLADQQRSPDTECESPRTPTSTLGRSRTLRFRTPMKSAESVSSPRSEKYLSQDSNPEMSQSRKWTSSFSLFNMLAPKNLMRPRSTMGSGTGY</sequence>
<dbReference type="SUPFAM" id="SSF50729">
    <property type="entry name" value="PH domain-like"/>
    <property type="match status" value="1"/>
</dbReference>
<keyword evidence="4" id="KW-1185">Reference proteome</keyword>
<dbReference type="PANTHER" id="PTHR12673:SF159">
    <property type="entry name" value="LD03170P"/>
    <property type="match status" value="1"/>
</dbReference>
<organism evidence="3 4">
    <name type="scientific">Penicillium decumbens</name>
    <dbReference type="NCBI Taxonomy" id="69771"/>
    <lineage>
        <taxon>Eukaryota</taxon>
        <taxon>Fungi</taxon>
        <taxon>Dikarya</taxon>
        <taxon>Ascomycota</taxon>
        <taxon>Pezizomycotina</taxon>
        <taxon>Eurotiomycetes</taxon>
        <taxon>Eurotiomycetidae</taxon>
        <taxon>Eurotiales</taxon>
        <taxon>Aspergillaceae</taxon>
        <taxon>Penicillium</taxon>
    </lineage>
</organism>
<dbReference type="InterPro" id="IPR051092">
    <property type="entry name" value="FYVE_RhoGEF_PH"/>
</dbReference>
<dbReference type="InterPro" id="IPR035899">
    <property type="entry name" value="DBL_dom_sf"/>
</dbReference>
<dbReference type="OrthoDB" id="8059989at2759"/>
<evidence type="ECO:0000259" key="2">
    <source>
        <dbReference type="PROSITE" id="PS50010"/>
    </source>
</evidence>
<evidence type="ECO:0000256" key="1">
    <source>
        <dbReference type="SAM" id="MobiDB-lite"/>
    </source>
</evidence>
<feature type="region of interest" description="Disordered" evidence="1">
    <location>
        <begin position="704"/>
        <end position="795"/>
    </location>
</feature>
<dbReference type="GO" id="GO:0005737">
    <property type="term" value="C:cytoplasm"/>
    <property type="evidence" value="ECO:0007669"/>
    <property type="project" value="TreeGrafter"/>
</dbReference>
<evidence type="ECO:0000313" key="4">
    <source>
        <dbReference type="Proteomes" id="UP000191522"/>
    </source>
</evidence>
<dbReference type="SMART" id="SM00325">
    <property type="entry name" value="RhoGEF"/>
    <property type="match status" value="1"/>
</dbReference>
<protein>
    <recommendedName>
        <fullName evidence="2">DH domain-containing protein</fullName>
    </recommendedName>
</protein>
<feature type="region of interest" description="Disordered" evidence="1">
    <location>
        <begin position="88"/>
        <end position="140"/>
    </location>
</feature>
<dbReference type="Proteomes" id="UP000191522">
    <property type="component" value="Unassembled WGS sequence"/>
</dbReference>
<name>A0A1V6PCR9_PENDC</name>